<evidence type="ECO:0000256" key="1">
    <source>
        <dbReference type="ARBA" id="ARBA00005964"/>
    </source>
</evidence>
<dbReference type="InterPro" id="IPR029058">
    <property type="entry name" value="AB_hydrolase_fold"/>
</dbReference>
<dbReference type="Pfam" id="PF00135">
    <property type="entry name" value="COesterase"/>
    <property type="match status" value="1"/>
</dbReference>
<dbReference type="EMBL" id="KN831791">
    <property type="protein sequence ID" value="KIM38329.1"/>
    <property type="molecule type" value="Genomic_DNA"/>
</dbReference>
<reference evidence="5 6" key="1">
    <citation type="submission" date="2014-04" db="EMBL/GenBank/DDBJ databases">
        <authorList>
            <consortium name="DOE Joint Genome Institute"/>
            <person name="Kuo A."/>
            <person name="Gay G."/>
            <person name="Dore J."/>
            <person name="Kohler A."/>
            <person name="Nagy L.G."/>
            <person name="Floudas D."/>
            <person name="Copeland A."/>
            <person name="Barry K.W."/>
            <person name="Cichocki N."/>
            <person name="Veneault-Fourrey C."/>
            <person name="LaButti K."/>
            <person name="Lindquist E.A."/>
            <person name="Lipzen A."/>
            <person name="Lundell T."/>
            <person name="Morin E."/>
            <person name="Murat C."/>
            <person name="Sun H."/>
            <person name="Tunlid A."/>
            <person name="Henrissat B."/>
            <person name="Grigoriev I.V."/>
            <person name="Hibbett D.S."/>
            <person name="Martin F."/>
            <person name="Nordberg H.P."/>
            <person name="Cantor M.N."/>
            <person name="Hua S.X."/>
        </authorList>
    </citation>
    <scope>NUCLEOTIDE SEQUENCE [LARGE SCALE GENOMIC DNA]</scope>
    <source>
        <strain evidence="6">h7</strain>
    </source>
</reference>
<dbReference type="AlphaFoldDB" id="A0A0C3C219"/>
<evidence type="ECO:0000313" key="5">
    <source>
        <dbReference type="EMBL" id="KIM38329.1"/>
    </source>
</evidence>
<reference evidence="6" key="2">
    <citation type="submission" date="2015-01" db="EMBL/GenBank/DDBJ databases">
        <title>Evolutionary Origins and Diversification of the Mycorrhizal Mutualists.</title>
        <authorList>
            <consortium name="DOE Joint Genome Institute"/>
            <consortium name="Mycorrhizal Genomics Consortium"/>
            <person name="Kohler A."/>
            <person name="Kuo A."/>
            <person name="Nagy L.G."/>
            <person name="Floudas D."/>
            <person name="Copeland A."/>
            <person name="Barry K.W."/>
            <person name="Cichocki N."/>
            <person name="Veneault-Fourrey C."/>
            <person name="LaButti K."/>
            <person name="Lindquist E.A."/>
            <person name="Lipzen A."/>
            <person name="Lundell T."/>
            <person name="Morin E."/>
            <person name="Murat C."/>
            <person name="Riley R."/>
            <person name="Ohm R."/>
            <person name="Sun H."/>
            <person name="Tunlid A."/>
            <person name="Henrissat B."/>
            <person name="Grigoriev I.V."/>
            <person name="Hibbett D.S."/>
            <person name="Martin F."/>
        </authorList>
    </citation>
    <scope>NUCLEOTIDE SEQUENCE [LARGE SCALE GENOMIC DNA]</scope>
    <source>
        <strain evidence="6">h7</strain>
    </source>
</reference>
<organism evidence="5 6">
    <name type="scientific">Hebeloma cylindrosporum</name>
    <dbReference type="NCBI Taxonomy" id="76867"/>
    <lineage>
        <taxon>Eukaryota</taxon>
        <taxon>Fungi</taxon>
        <taxon>Dikarya</taxon>
        <taxon>Basidiomycota</taxon>
        <taxon>Agaricomycotina</taxon>
        <taxon>Agaricomycetes</taxon>
        <taxon>Agaricomycetidae</taxon>
        <taxon>Agaricales</taxon>
        <taxon>Agaricineae</taxon>
        <taxon>Hymenogastraceae</taxon>
        <taxon>Hebeloma</taxon>
    </lineage>
</organism>
<dbReference type="PROSITE" id="PS00122">
    <property type="entry name" value="CARBOXYLESTERASE_B_1"/>
    <property type="match status" value="1"/>
</dbReference>
<dbReference type="HOGENOM" id="CLU_006586_10_6_1"/>
<dbReference type="SUPFAM" id="SSF53474">
    <property type="entry name" value="alpha/beta-Hydrolases"/>
    <property type="match status" value="1"/>
</dbReference>
<name>A0A0C3C219_HEBCY</name>
<feature type="non-terminal residue" evidence="5">
    <location>
        <position position="525"/>
    </location>
</feature>
<evidence type="ECO:0000256" key="3">
    <source>
        <dbReference type="RuleBase" id="RU361235"/>
    </source>
</evidence>
<dbReference type="Proteomes" id="UP000053424">
    <property type="component" value="Unassembled WGS sequence"/>
</dbReference>
<keyword evidence="6" id="KW-1185">Reference proteome</keyword>
<evidence type="ECO:0000313" key="6">
    <source>
        <dbReference type="Proteomes" id="UP000053424"/>
    </source>
</evidence>
<dbReference type="STRING" id="686832.A0A0C3C219"/>
<gene>
    <name evidence="5" type="ORF">M413DRAFT_420453</name>
</gene>
<dbReference type="EC" id="3.1.1.-" evidence="3"/>
<evidence type="ECO:0000256" key="2">
    <source>
        <dbReference type="ARBA" id="ARBA00022801"/>
    </source>
</evidence>
<sequence>APPPTVYLDLATITGIESGNTTKFLGIPFGEAPRFRLPFPVPPYIASIDATTYGPSCPQQALSRGPTFPLGKPPADESEDCLSVNVLRPKGSESSGLSYINNFYSPGGFEVGSSELYDELNTRVVERSILLKPLVLVSFNYSLRIFGWQGSSASIGLYDQRLGLWWIHKYISAFGGDPSKVTIWGESAGAISVALHMVAFGGDSERLFRGAFMQSGGPLSLGNQSHGQASNFRNKYYDALVSDTGCSSAHDSLQCLRDLPFAALKAGVDKSPDLFSYAGYPPIWTPRVDDVFLQDNPQTLIKAGKAIPSSALILILTSDLSIPQQEEDFRTYIRQLYFQGASEAELEGVWTNYTSLPSEGSPFDTGTLNHQLYPQYKRVAAFAGDFRSHSPRRLFLEATSGKQKTWSYRHTIRKSTPILGALHGIDISVPFLDDYFVNFVTNLDPNIASEPVWPQYTAASPVLYKFTDTSAPVTTPDSYRIKATKYLTDLALKYPILELEMAGNDRFHDFVSARGYFTAITATFI</sequence>
<dbReference type="InterPro" id="IPR019826">
    <property type="entry name" value="Carboxylesterase_B_AS"/>
</dbReference>
<protein>
    <recommendedName>
        <fullName evidence="3">Carboxylic ester hydrolase</fullName>
        <ecNumber evidence="3">3.1.1.-</ecNumber>
    </recommendedName>
</protein>
<comment type="similarity">
    <text evidence="1 3">Belongs to the type-B carboxylesterase/lipase family.</text>
</comment>
<dbReference type="InterPro" id="IPR050309">
    <property type="entry name" value="Type-B_Carboxylest/Lipase"/>
</dbReference>
<accession>A0A0C3C219</accession>
<dbReference type="GO" id="GO:0016787">
    <property type="term" value="F:hydrolase activity"/>
    <property type="evidence" value="ECO:0007669"/>
    <property type="project" value="UniProtKB-KW"/>
</dbReference>
<feature type="domain" description="Carboxylesterase type B" evidence="4">
    <location>
        <begin position="4"/>
        <end position="464"/>
    </location>
</feature>
<keyword evidence="2 3" id="KW-0378">Hydrolase</keyword>
<dbReference type="PANTHER" id="PTHR11559">
    <property type="entry name" value="CARBOXYLESTERASE"/>
    <property type="match status" value="1"/>
</dbReference>
<dbReference type="ESTHER" id="hebcy-a0a0c3c219">
    <property type="family name" value="Fungal_carboxylesterase_lipase"/>
</dbReference>
<proteinExistence type="inferred from homology"/>
<evidence type="ECO:0000259" key="4">
    <source>
        <dbReference type="Pfam" id="PF00135"/>
    </source>
</evidence>
<dbReference type="Gene3D" id="3.40.50.1820">
    <property type="entry name" value="alpha/beta hydrolase"/>
    <property type="match status" value="1"/>
</dbReference>
<dbReference type="InterPro" id="IPR002018">
    <property type="entry name" value="CarbesteraseB"/>
</dbReference>
<dbReference type="OrthoDB" id="408631at2759"/>